<proteinExistence type="predicted"/>
<evidence type="ECO:0000256" key="2">
    <source>
        <dbReference type="SAM" id="SignalP"/>
    </source>
</evidence>
<feature type="region of interest" description="Disordered" evidence="1">
    <location>
        <begin position="88"/>
        <end position="111"/>
    </location>
</feature>
<name>A0A553PT28_TIGCA</name>
<evidence type="ECO:0000313" key="4">
    <source>
        <dbReference type="Proteomes" id="UP000318571"/>
    </source>
</evidence>
<reference evidence="3 4" key="1">
    <citation type="journal article" date="2018" name="Nat. Ecol. Evol.">
        <title>Genomic signatures of mitonuclear coevolution across populations of Tigriopus californicus.</title>
        <authorList>
            <person name="Barreto F.S."/>
            <person name="Watson E.T."/>
            <person name="Lima T.G."/>
            <person name="Willett C.S."/>
            <person name="Edmands S."/>
            <person name="Li W."/>
            <person name="Burton R.S."/>
        </authorList>
    </citation>
    <scope>NUCLEOTIDE SEQUENCE [LARGE SCALE GENOMIC DNA]</scope>
    <source>
        <strain evidence="3 4">San Diego</strain>
    </source>
</reference>
<protein>
    <submittedName>
        <fullName evidence="3">Uncharacterized protein</fullName>
    </submittedName>
</protein>
<feature type="compositionally biased region" description="Low complexity" evidence="1">
    <location>
        <begin position="98"/>
        <end position="109"/>
    </location>
</feature>
<sequence length="174" mass="18652">MLKACQLVLLAVLMAGLVSGRKLENWHDPEVQGSILPSAEADAQRQPKFFLGTTTTVTTTESLATTCFTTPAAAVTTTCTGRKKRAISEEPISEDDTTPIITPSAPIPDQRQSKALSLNELASVREGRQDVEPRFAIFYLYTTTTTSTATTFTATTSITLTGCTPATISFARCV</sequence>
<feature type="signal peptide" evidence="2">
    <location>
        <begin position="1"/>
        <end position="20"/>
    </location>
</feature>
<comment type="caution">
    <text evidence="3">The sequence shown here is derived from an EMBL/GenBank/DDBJ whole genome shotgun (WGS) entry which is preliminary data.</text>
</comment>
<dbReference type="AlphaFoldDB" id="A0A553PT28"/>
<keyword evidence="2" id="KW-0732">Signal</keyword>
<keyword evidence="4" id="KW-1185">Reference proteome</keyword>
<evidence type="ECO:0000256" key="1">
    <source>
        <dbReference type="SAM" id="MobiDB-lite"/>
    </source>
</evidence>
<organism evidence="3 4">
    <name type="scientific">Tigriopus californicus</name>
    <name type="common">Marine copepod</name>
    <dbReference type="NCBI Taxonomy" id="6832"/>
    <lineage>
        <taxon>Eukaryota</taxon>
        <taxon>Metazoa</taxon>
        <taxon>Ecdysozoa</taxon>
        <taxon>Arthropoda</taxon>
        <taxon>Crustacea</taxon>
        <taxon>Multicrustacea</taxon>
        <taxon>Hexanauplia</taxon>
        <taxon>Copepoda</taxon>
        <taxon>Harpacticoida</taxon>
        <taxon>Harpacticidae</taxon>
        <taxon>Tigriopus</taxon>
    </lineage>
</organism>
<accession>A0A553PT28</accession>
<feature type="chain" id="PRO_5021779133" evidence="2">
    <location>
        <begin position="21"/>
        <end position="174"/>
    </location>
</feature>
<dbReference type="EMBL" id="VCGU01000001">
    <property type="protein sequence ID" value="TRY80825.1"/>
    <property type="molecule type" value="Genomic_DNA"/>
</dbReference>
<dbReference type="Proteomes" id="UP000318571">
    <property type="component" value="Chromosome 12"/>
</dbReference>
<evidence type="ECO:0000313" key="3">
    <source>
        <dbReference type="EMBL" id="TRY80825.1"/>
    </source>
</evidence>
<gene>
    <name evidence="3" type="ORF">TCAL_12207</name>
</gene>